<feature type="transmembrane region" description="Helical" evidence="1">
    <location>
        <begin position="64"/>
        <end position="83"/>
    </location>
</feature>
<accession>A0ABS8P1A1</accession>
<feature type="transmembrane region" description="Helical" evidence="1">
    <location>
        <begin position="122"/>
        <end position="141"/>
    </location>
</feature>
<keyword evidence="1" id="KW-1133">Transmembrane helix</keyword>
<gene>
    <name evidence="2" type="ORF">LQ327_01295</name>
</gene>
<keyword evidence="3" id="KW-1185">Reference proteome</keyword>
<evidence type="ECO:0000313" key="3">
    <source>
        <dbReference type="Proteomes" id="UP001199469"/>
    </source>
</evidence>
<dbReference type="Pfam" id="PF22285">
    <property type="entry name" value="DUF6962"/>
    <property type="match status" value="1"/>
</dbReference>
<evidence type="ECO:0008006" key="4">
    <source>
        <dbReference type="Google" id="ProtNLM"/>
    </source>
</evidence>
<protein>
    <recommendedName>
        <fullName evidence="4">Ceramidase</fullName>
    </recommendedName>
</protein>
<dbReference type="Proteomes" id="UP001199469">
    <property type="component" value="Unassembled WGS sequence"/>
</dbReference>
<dbReference type="InterPro" id="IPR054235">
    <property type="entry name" value="DUF6962"/>
</dbReference>
<reference evidence="2 3" key="1">
    <citation type="submission" date="2021-11" db="EMBL/GenBank/DDBJ databases">
        <title>Draft genome sequence of Actinomycetospora sp. SF1 isolated from the rhizosphere soil.</title>
        <authorList>
            <person name="Duangmal K."/>
            <person name="Chantavorakit T."/>
        </authorList>
    </citation>
    <scope>NUCLEOTIDE SEQUENCE [LARGE SCALE GENOMIC DNA]</scope>
    <source>
        <strain evidence="2 3">TBRC 5722</strain>
    </source>
</reference>
<keyword evidence="1" id="KW-0472">Membrane</keyword>
<name>A0ABS8P1A1_9PSEU</name>
<sequence>MLVQPMASLTDLALGLVTLCLVPRLPRDVEGARYWRAAFAWAAVTALIGAAFHGYLVAVPRIGGITWAVMSTMVVVMMSYVLAATVVQVLGRSRAIVFWPLRLLGFVAYAVIAATGHPSIEAIMWCESLTMACVIGLWIWASVRGHPSGRAMLVAIGVSIAAALLRLVPGASAFLRLDPDSAYHIGQIVGMVLLFRAVVRSGERAVTDVRLRRVHDLLPSPRWTWRNISMNSRR</sequence>
<evidence type="ECO:0000256" key="1">
    <source>
        <dbReference type="SAM" id="Phobius"/>
    </source>
</evidence>
<dbReference type="EMBL" id="JAJNDB010000001">
    <property type="protein sequence ID" value="MCD2192025.1"/>
    <property type="molecule type" value="Genomic_DNA"/>
</dbReference>
<comment type="caution">
    <text evidence="2">The sequence shown here is derived from an EMBL/GenBank/DDBJ whole genome shotgun (WGS) entry which is preliminary data.</text>
</comment>
<feature type="transmembrane region" description="Helical" evidence="1">
    <location>
        <begin position="181"/>
        <end position="199"/>
    </location>
</feature>
<keyword evidence="1" id="KW-0812">Transmembrane</keyword>
<feature type="transmembrane region" description="Helical" evidence="1">
    <location>
        <begin position="37"/>
        <end position="58"/>
    </location>
</feature>
<feature type="transmembrane region" description="Helical" evidence="1">
    <location>
        <begin position="153"/>
        <end position="175"/>
    </location>
</feature>
<organism evidence="2 3">
    <name type="scientific">Actinomycetospora endophytica</name>
    <dbReference type="NCBI Taxonomy" id="2291215"/>
    <lineage>
        <taxon>Bacteria</taxon>
        <taxon>Bacillati</taxon>
        <taxon>Actinomycetota</taxon>
        <taxon>Actinomycetes</taxon>
        <taxon>Pseudonocardiales</taxon>
        <taxon>Pseudonocardiaceae</taxon>
        <taxon>Actinomycetospora</taxon>
    </lineage>
</organism>
<proteinExistence type="predicted"/>
<evidence type="ECO:0000313" key="2">
    <source>
        <dbReference type="EMBL" id="MCD2192025.1"/>
    </source>
</evidence>
<feature type="transmembrane region" description="Helical" evidence="1">
    <location>
        <begin position="95"/>
        <end position="116"/>
    </location>
</feature>